<feature type="compositionally biased region" description="Basic and acidic residues" evidence="1">
    <location>
        <begin position="146"/>
        <end position="157"/>
    </location>
</feature>
<dbReference type="Proteomes" id="UP000439591">
    <property type="component" value="Unassembled WGS sequence"/>
</dbReference>
<gene>
    <name evidence="2" type="ORF">IHBHHGIJ_00408</name>
    <name evidence="3" type="ORF">KFEGEMFD_00742</name>
</gene>
<dbReference type="RefSeq" id="WP_159267105.1">
    <property type="nucleotide sequence ID" value="NZ_CACSIK010000001.1"/>
</dbReference>
<organism evidence="3 5">
    <name type="scientific">Zhongshania aliphaticivorans</name>
    <dbReference type="NCBI Taxonomy" id="1470434"/>
    <lineage>
        <taxon>Bacteria</taxon>
        <taxon>Pseudomonadati</taxon>
        <taxon>Pseudomonadota</taxon>
        <taxon>Gammaproteobacteria</taxon>
        <taxon>Cellvibrionales</taxon>
        <taxon>Spongiibacteraceae</taxon>
        <taxon>Zhongshania</taxon>
    </lineage>
</organism>
<evidence type="ECO:0000256" key="1">
    <source>
        <dbReference type="SAM" id="MobiDB-lite"/>
    </source>
</evidence>
<protein>
    <submittedName>
        <fullName evidence="3">Uncharacterized protein</fullName>
    </submittedName>
</protein>
<sequence>MTNIKALHFGSPLLIRNLALIGLLVVAVAVSPKRAHADGVETAAAIMIGAAVLYAAHDSHRDDRHYSKTYQQKSHSHQQVVYRNPGHHQASYNSGYSYNKGYSNQGSYRYENGKSQHHANNNHSDRYARDNHDRQGKQNTKGRAQLNDRQKHNEKYWNTRVKISQRH</sequence>
<name>A0A5S9N629_9GAMM</name>
<reference evidence="4 5" key="1">
    <citation type="submission" date="2019-11" db="EMBL/GenBank/DDBJ databases">
        <authorList>
            <person name="Holert J."/>
        </authorList>
    </citation>
    <scope>NUCLEOTIDE SEQUENCE [LARGE SCALE GENOMIC DNA]</scope>
    <source>
        <strain evidence="3">BC3_2A</strain>
        <strain evidence="2">SB11_1A</strain>
    </source>
</reference>
<evidence type="ECO:0000313" key="4">
    <source>
        <dbReference type="Proteomes" id="UP000435877"/>
    </source>
</evidence>
<feature type="region of interest" description="Disordered" evidence="1">
    <location>
        <begin position="103"/>
        <end position="167"/>
    </location>
</feature>
<dbReference type="EMBL" id="CACSIM010000001">
    <property type="protein sequence ID" value="CAA0084398.1"/>
    <property type="molecule type" value="Genomic_DNA"/>
</dbReference>
<evidence type="ECO:0000313" key="3">
    <source>
        <dbReference type="EMBL" id="CAA0084398.1"/>
    </source>
</evidence>
<evidence type="ECO:0000313" key="5">
    <source>
        <dbReference type="Proteomes" id="UP000439591"/>
    </source>
</evidence>
<proteinExistence type="predicted"/>
<dbReference type="AlphaFoldDB" id="A0A5S9N629"/>
<accession>A0A5S9N629</accession>
<dbReference type="OrthoDB" id="5741551at2"/>
<dbReference type="EMBL" id="CACSIK010000001">
    <property type="protein sequence ID" value="CAA0082323.1"/>
    <property type="molecule type" value="Genomic_DNA"/>
</dbReference>
<feature type="compositionally biased region" description="Basic and acidic residues" evidence="1">
    <location>
        <begin position="123"/>
        <end position="136"/>
    </location>
</feature>
<evidence type="ECO:0000313" key="2">
    <source>
        <dbReference type="EMBL" id="CAA0082323.1"/>
    </source>
</evidence>
<keyword evidence="4" id="KW-1185">Reference proteome</keyword>
<dbReference type="Proteomes" id="UP000435877">
    <property type="component" value="Unassembled WGS sequence"/>
</dbReference>